<keyword evidence="6" id="KW-0539">Nucleus</keyword>
<evidence type="ECO:0000256" key="2">
    <source>
        <dbReference type="ARBA" id="ARBA00009001"/>
    </source>
</evidence>
<dbReference type="SUPFAM" id="SSF54447">
    <property type="entry name" value="ssDNA-binding transcriptional regulator domain"/>
    <property type="match status" value="1"/>
</dbReference>
<dbReference type="Proteomes" id="UP000567179">
    <property type="component" value="Unassembled WGS sequence"/>
</dbReference>
<evidence type="ECO:0000256" key="6">
    <source>
        <dbReference type="ARBA" id="ARBA00023242"/>
    </source>
</evidence>
<evidence type="ECO:0000256" key="1">
    <source>
        <dbReference type="ARBA" id="ARBA00004123"/>
    </source>
</evidence>
<dbReference type="InterPro" id="IPR009044">
    <property type="entry name" value="ssDNA-bd_transcriptional_reg"/>
</dbReference>
<dbReference type="Gene3D" id="2.30.31.10">
    <property type="entry name" value="Transcriptional Coactivator Pc4, Chain A"/>
    <property type="match status" value="1"/>
</dbReference>
<dbReference type="Pfam" id="PF02229">
    <property type="entry name" value="PC4"/>
    <property type="match status" value="1"/>
</dbReference>
<keyword evidence="3" id="KW-0805">Transcription regulation</keyword>
<dbReference type="OrthoDB" id="2505440at2759"/>
<comment type="similarity">
    <text evidence="2">Belongs to the transcriptional coactivator PC4 family.</text>
</comment>
<dbReference type="GO" id="GO:0003677">
    <property type="term" value="F:DNA binding"/>
    <property type="evidence" value="ECO:0007669"/>
    <property type="project" value="UniProtKB-KW"/>
</dbReference>
<keyword evidence="5" id="KW-0804">Transcription</keyword>
<reference evidence="9 10" key="1">
    <citation type="journal article" date="2020" name="ISME J.">
        <title>Uncovering the hidden diversity of litter-decomposition mechanisms in mushroom-forming fungi.</title>
        <authorList>
            <person name="Floudas D."/>
            <person name="Bentzer J."/>
            <person name="Ahren D."/>
            <person name="Johansson T."/>
            <person name="Persson P."/>
            <person name="Tunlid A."/>
        </authorList>
    </citation>
    <scope>NUCLEOTIDE SEQUENCE [LARGE SCALE GENOMIC DNA]</scope>
    <source>
        <strain evidence="9 10">CBS 101986</strain>
    </source>
</reference>
<protein>
    <recommendedName>
        <fullName evidence="8">Transcriptional coactivator p15 (PC4) C-terminal domain-containing protein</fullName>
    </recommendedName>
</protein>
<dbReference type="GO" id="GO:0003713">
    <property type="term" value="F:transcription coactivator activity"/>
    <property type="evidence" value="ECO:0007669"/>
    <property type="project" value="InterPro"/>
</dbReference>
<evidence type="ECO:0000256" key="4">
    <source>
        <dbReference type="ARBA" id="ARBA00023125"/>
    </source>
</evidence>
<evidence type="ECO:0000256" key="3">
    <source>
        <dbReference type="ARBA" id="ARBA00023015"/>
    </source>
</evidence>
<dbReference type="EMBL" id="JAACJJ010000028">
    <property type="protein sequence ID" value="KAF5322563.1"/>
    <property type="molecule type" value="Genomic_DNA"/>
</dbReference>
<feature type="domain" description="Transcriptional coactivator p15 (PC4) C-terminal" evidence="8">
    <location>
        <begin position="87"/>
        <end position="136"/>
    </location>
</feature>
<evidence type="ECO:0000256" key="7">
    <source>
        <dbReference type="SAM" id="MobiDB-lite"/>
    </source>
</evidence>
<dbReference type="GO" id="GO:0060261">
    <property type="term" value="P:positive regulation of transcription initiation by RNA polymerase II"/>
    <property type="evidence" value="ECO:0007669"/>
    <property type="project" value="InterPro"/>
</dbReference>
<evidence type="ECO:0000259" key="8">
    <source>
        <dbReference type="Pfam" id="PF02229"/>
    </source>
</evidence>
<dbReference type="AlphaFoldDB" id="A0A8H5BGD2"/>
<dbReference type="PANTHER" id="PTHR13215">
    <property type="entry name" value="RNA POLYMERASE II TRANSCRIPTIONAL COACTIVATOR"/>
    <property type="match status" value="1"/>
</dbReference>
<evidence type="ECO:0000256" key="5">
    <source>
        <dbReference type="ARBA" id="ARBA00023163"/>
    </source>
</evidence>
<evidence type="ECO:0000313" key="9">
    <source>
        <dbReference type="EMBL" id="KAF5322563.1"/>
    </source>
</evidence>
<dbReference type="GO" id="GO:0005634">
    <property type="term" value="C:nucleus"/>
    <property type="evidence" value="ECO:0007669"/>
    <property type="project" value="UniProtKB-SubCell"/>
</dbReference>
<accession>A0A8H5BGD2</accession>
<comment type="caution">
    <text evidence="9">The sequence shown here is derived from an EMBL/GenBank/DDBJ whole genome shotgun (WGS) entry which is preliminary data.</text>
</comment>
<feature type="compositionally biased region" description="Basic and acidic residues" evidence="7">
    <location>
        <begin position="69"/>
        <end position="83"/>
    </location>
</feature>
<dbReference type="InterPro" id="IPR003173">
    <property type="entry name" value="PC4_C"/>
</dbReference>
<name>A0A8H5BGD2_9AGAR</name>
<evidence type="ECO:0000313" key="10">
    <source>
        <dbReference type="Proteomes" id="UP000567179"/>
    </source>
</evidence>
<proteinExistence type="inferred from homology"/>
<organism evidence="9 10">
    <name type="scientific">Psilocybe cf. subviscida</name>
    <dbReference type="NCBI Taxonomy" id="2480587"/>
    <lineage>
        <taxon>Eukaryota</taxon>
        <taxon>Fungi</taxon>
        <taxon>Dikarya</taxon>
        <taxon>Basidiomycota</taxon>
        <taxon>Agaricomycotina</taxon>
        <taxon>Agaricomycetes</taxon>
        <taxon>Agaricomycetidae</taxon>
        <taxon>Agaricales</taxon>
        <taxon>Agaricineae</taxon>
        <taxon>Strophariaceae</taxon>
        <taxon>Psilocybe</taxon>
    </lineage>
</organism>
<gene>
    <name evidence="9" type="ORF">D9619_001778</name>
</gene>
<comment type="subcellular location">
    <subcellularLocation>
        <location evidence="1">Nucleus</location>
    </subcellularLocation>
</comment>
<feature type="compositionally biased region" description="Basic and acidic residues" evidence="7">
    <location>
        <begin position="20"/>
        <end position="35"/>
    </location>
</feature>
<keyword evidence="10" id="KW-1185">Reference proteome</keyword>
<sequence>MPKRKEVEGSEEDFSAGNSDQHESDSASSREEVSLKSKKKKQDKARAPANKKAKSDPVASEGSSSKKQRSAEGGKVKVNTEGDKYIDLGKKKRAVVRSFKGMALIDIREYYGADGDEKPGKKGISLTPEQWNSLKESSSEIDALLSELQKKK</sequence>
<keyword evidence="4" id="KW-0238">DNA-binding</keyword>
<dbReference type="InterPro" id="IPR045125">
    <property type="entry name" value="Sub1/Tcp4-like"/>
</dbReference>
<feature type="region of interest" description="Disordered" evidence="7">
    <location>
        <begin position="1"/>
        <end position="83"/>
    </location>
</feature>